<feature type="domain" description="MOSC" evidence="1">
    <location>
        <begin position="62"/>
        <end position="189"/>
    </location>
</feature>
<dbReference type="Pfam" id="PF03473">
    <property type="entry name" value="MOSC"/>
    <property type="match status" value="1"/>
</dbReference>
<reference evidence="3" key="1">
    <citation type="submission" date="2016-10" db="EMBL/GenBank/DDBJ databases">
        <authorList>
            <person name="Varghese N."/>
        </authorList>
    </citation>
    <scope>NUCLEOTIDE SEQUENCE [LARGE SCALE GENOMIC DNA]</scope>
    <source>
        <strain evidence="3">DSM 21843</strain>
    </source>
</reference>
<dbReference type="STRING" id="79604.AAY81_03050"/>
<dbReference type="RefSeq" id="WP_338030603.1">
    <property type="nucleotide sequence ID" value="NZ_CP011402.1"/>
</dbReference>
<dbReference type="GO" id="GO:0030151">
    <property type="term" value="F:molybdenum ion binding"/>
    <property type="evidence" value="ECO:0007669"/>
    <property type="project" value="InterPro"/>
</dbReference>
<dbReference type="PANTHER" id="PTHR36930:SF1">
    <property type="entry name" value="MOSC DOMAIN-CONTAINING PROTEIN"/>
    <property type="match status" value="1"/>
</dbReference>
<protein>
    <recommendedName>
        <fullName evidence="1">MOSC domain-containing protein</fullName>
    </recommendedName>
</protein>
<dbReference type="InterPro" id="IPR052716">
    <property type="entry name" value="MOSC_domain"/>
</dbReference>
<dbReference type="PANTHER" id="PTHR36930">
    <property type="entry name" value="METAL-SULFUR CLUSTER BIOSYNTHESIS PROTEINS YUAD-RELATED"/>
    <property type="match status" value="1"/>
</dbReference>
<dbReference type="GO" id="GO:0003824">
    <property type="term" value="F:catalytic activity"/>
    <property type="evidence" value="ECO:0007669"/>
    <property type="project" value="InterPro"/>
</dbReference>
<dbReference type="Gene3D" id="2.40.33.20">
    <property type="entry name" value="PK beta-barrel domain-like"/>
    <property type="match status" value="1"/>
</dbReference>
<accession>A0A1H8R8Q2</accession>
<evidence type="ECO:0000313" key="3">
    <source>
        <dbReference type="Proteomes" id="UP000182975"/>
    </source>
</evidence>
<dbReference type="Proteomes" id="UP000182975">
    <property type="component" value="Unassembled WGS sequence"/>
</dbReference>
<sequence length="205" mass="21953">MAESTCTNTCKRICENETAKKLANDLGVDNPLMVSDQGPAPVEGDTGGIMSVNIAPKKGMRKAPVEQGVIHLNADYGVEGDAHAGDWHRQVSFLAEESIQVARDNGLDVGYGDFAENITTKGINIKQMPLGTLLEVGDALVEVSQIGKICHTRCAIYYLAGDCIFPREGVFGWVVKPGDVRVGDEVRVVKLGDGTVNRALSDKPL</sequence>
<evidence type="ECO:0000313" key="2">
    <source>
        <dbReference type="EMBL" id="SEO62726.1"/>
    </source>
</evidence>
<proteinExistence type="predicted"/>
<dbReference type="SUPFAM" id="SSF50800">
    <property type="entry name" value="PK beta-barrel domain-like"/>
    <property type="match status" value="1"/>
</dbReference>
<evidence type="ECO:0000259" key="1">
    <source>
        <dbReference type="PROSITE" id="PS51340"/>
    </source>
</evidence>
<name>A0A1H8R8Q2_9ACTN</name>
<dbReference type="AlphaFoldDB" id="A0A1H8R8Q2"/>
<dbReference type="EMBL" id="FOEC01000003">
    <property type="protein sequence ID" value="SEO62726.1"/>
    <property type="molecule type" value="Genomic_DNA"/>
</dbReference>
<gene>
    <name evidence="2" type="ORF">SAMN02910314_00706</name>
</gene>
<dbReference type="PROSITE" id="PS51340">
    <property type="entry name" value="MOSC"/>
    <property type="match status" value="1"/>
</dbReference>
<dbReference type="InterPro" id="IPR011037">
    <property type="entry name" value="Pyrv_Knase-like_insert_dom_sf"/>
</dbReference>
<keyword evidence="3" id="KW-1185">Reference proteome</keyword>
<dbReference type="GO" id="GO:0030170">
    <property type="term" value="F:pyridoxal phosphate binding"/>
    <property type="evidence" value="ECO:0007669"/>
    <property type="project" value="InterPro"/>
</dbReference>
<organism evidence="2 3">
    <name type="scientific">Denitrobacterium detoxificans</name>
    <dbReference type="NCBI Taxonomy" id="79604"/>
    <lineage>
        <taxon>Bacteria</taxon>
        <taxon>Bacillati</taxon>
        <taxon>Actinomycetota</taxon>
        <taxon>Coriobacteriia</taxon>
        <taxon>Eggerthellales</taxon>
        <taxon>Eggerthellaceae</taxon>
        <taxon>Denitrobacterium</taxon>
    </lineage>
</organism>
<dbReference type="InterPro" id="IPR005302">
    <property type="entry name" value="MoCF_Sase_C"/>
</dbReference>